<proteinExistence type="predicted"/>
<evidence type="ECO:0000313" key="1">
    <source>
        <dbReference type="EMBL" id="BAY86943.1"/>
    </source>
</evidence>
<reference evidence="1 2" key="1">
    <citation type="submission" date="2017-06" db="EMBL/GenBank/DDBJ databases">
        <title>Genome sequencing of cyanobaciteial culture collection at National Institute for Environmental Studies (NIES).</title>
        <authorList>
            <person name="Hirose Y."/>
            <person name="Shimura Y."/>
            <person name="Fujisawa T."/>
            <person name="Nakamura Y."/>
            <person name="Kawachi M."/>
        </authorList>
    </citation>
    <scope>NUCLEOTIDE SEQUENCE [LARGE SCALE GENOMIC DNA]</scope>
    <source>
        <strain evidence="1 2">NIES-267</strain>
    </source>
</reference>
<accession>A0A1Z4M0C8</accession>
<protein>
    <submittedName>
        <fullName evidence="1">Pentapeptide repeat protein</fullName>
    </submittedName>
</protein>
<name>A0A1Z4M0C8_9CYAN</name>
<keyword evidence="2" id="KW-1185">Reference proteome</keyword>
<dbReference type="AlphaFoldDB" id="A0A1Z4M0C8"/>
<dbReference type="Proteomes" id="UP000218418">
    <property type="component" value="Chromosome"/>
</dbReference>
<dbReference type="EMBL" id="AP018227">
    <property type="protein sequence ID" value="BAY86943.1"/>
    <property type="molecule type" value="Genomic_DNA"/>
</dbReference>
<organism evidence="1 2">
    <name type="scientific">Calothrix parasitica NIES-267</name>
    <dbReference type="NCBI Taxonomy" id="1973488"/>
    <lineage>
        <taxon>Bacteria</taxon>
        <taxon>Bacillati</taxon>
        <taxon>Cyanobacteriota</taxon>
        <taxon>Cyanophyceae</taxon>
        <taxon>Nostocales</taxon>
        <taxon>Calotrichaceae</taxon>
        <taxon>Calothrix</taxon>
    </lineage>
</organism>
<sequence>MINNNQNPREYDAVLGGNFPPPIDGVVLGGIEGLKRRLETGNTQQRVDSLADAVKYGDAGIDLLIEALNYADIEVRAKAFQILQDIDLEKVKQIVDKGILLRKGDKLYCVYASDIDYDDEVYSLIDSLEKTNDTCYDTEPKIIARYIYKYEAEAVAKDLHQTILRADKISEFSRQNNLHLNEIQIKHLTSIYDYADYYIYELDYHQGLANISNLNNFCIENNIPLKSKVGQEDEWDFKDRIFKHVTETKNYDKLFLFFDFLQIGKFAFVEEEIVNQDGYLNNGKV</sequence>
<evidence type="ECO:0000313" key="2">
    <source>
        <dbReference type="Proteomes" id="UP000218418"/>
    </source>
</evidence>
<dbReference type="OrthoDB" id="509043at2"/>
<gene>
    <name evidence="1" type="ORF">NIES267_64540</name>
</gene>